<keyword evidence="7" id="KW-0237">DNA synthesis</keyword>
<feature type="domain" description="Helix-hairpin-helix DNA-binding motif class 1" evidence="22">
    <location>
        <begin position="51"/>
        <end position="70"/>
    </location>
</feature>
<feature type="domain" description="Polymerase/histidinol phosphatase N-terminal" evidence="23">
    <location>
        <begin position="339"/>
        <end position="419"/>
    </location>
</feature>
<keyword evidence="12" id="KW-0832">Ubl conjugation</keyword>
<dbReference type="SUPFAM" id="SSF47802">
    <property type="entry name" value="DNA polymerase beta, N-terminal domain-like"/>
    <property type="match status" value="1"/>
</dbReference>
<keyword evidence="6" id="KW-0488">Methylation</keyword>
<evidence type="ECO:0000256" key="18">
    <source>
        <dbReference type="ARBA" id="ARBA00044632"/>
    </source>
</evidence>
<comment type="caution">
    <text evidence="25">The sequence shown here is derived from an EMBL/GenBank/DDBJ whole genome shotgun (WGS) entry which is preliminary data.</text>
</comment>
<evidence type="ECO:0000259" key="23">
    <source>
        <dbReference type="SMART" id="SM00481"/>
    </source>
</evidence>
<gene>
    <name evidence="25" type="primary">polX</name>
    <name evidence="25" type="ORF">H8E29_01675</name>
</gene>
<evidence type="ECO:0000256" key="10">
    <source>
        <dbReference type="ARBA" id="ARBA00022705"/>
    </source>
</evidence>
<dbReference type="InterPro" id="IPR010996">
    <property type="entry name" value="HHH_MUS81"/>
</dbReference>
<dbReference type="InterPro" id="IPR004013">
    <property type="entry name" value="PHP_dom"/>
</dbReference>
<evidence type="ECO:0000256" key="3">
    <source>
        <dbReference type="ARBA" id="ARBA00012417"/>
    </source>
</evidence>
<dbReference type="SMART" id="SM00278">
    <property type="entry name" value="HhH1"/>
    <property type="match status" value="2"/>
</dbReference>
<dbReference type="SUPFAM" id="SSF89550">
    <property type="entry name" value="PHP domain-like"/>
    <property type="match status" value="1"/>
</dbReference>
<dbReference type="GO" id="GO:0008270">
    <property type="term" value="F:zinc ion binding"/>
    <property type="evidence" value="ECO:0007669"/>
    <property type="project" value="TreeGrafter"/>
</dbReference>
<keyword evidence="8" id="KW-0808">Transferase</keyword>
<dbReference type="InterPro" id="IPR027421">
    <property type="entry name" value="DNA_pol_lamdba_lyase_dom_sf"/>
</dbReference>
<evidence type="ECO:0000256" key="15">
    <source>
        <dbReference type="ARBA" id="ARBA00023204"/>
    </source>
</evidence>
<evidence type="ECO:0000256" key="8">
    <source>
        <dbReference type="ARBA" id="ARBA00022679"/>
    </source>
</evidence>
<keyword evidence="25" id="KW-0269">Exonuclease</keyword>
<dbReference type="Pfam" id="PF14791">
    <property type="entry name" value="DNA_pol_B_thumb"/>
    <property type="match status" value="1"/>
</dbReference>
<evidence type="ECO:0000256" key="6">
    <source>
        <dbReference type="ARBA" id="ARBA00022481"/>
    </source>
</evidence>
<dbReference type="EC" id="4.2.99.18" evidence="4"/>
<dbReference type="GO" id="GO:0042578">
    <property type="term" value="F:phosphoric ester hydrolase activity"/>
    <property type="evidence" value="ECO:0007669"/>
    <property type="project" value="TreeGrafter"/>
</dbReference>
<reference evidence="25 26" key="1">
    <citation type="submission" date="2020-08" db="EMBL/GenBank/DDBJ databases">
        <title>Bridging the membrane lipid divide: bacteria of the FCB group superphylum have the potential to synthesize archaeal ether lipids.</title>
        <authorList>
            <person name="Villanueva L."/>
            <person name="Von Meijenfeldt F.A.B."/>
            <person name="Westbye A.B."/>
            <person name="Yadav S."/>
            <person name="Hopmans E.C."/>
            <person name="Dutilh B.E."/>
            <person name="Sinninghe Damste J.S."/>
        </authorList>
    </citation>
    <scope>NUCLEOTIDE SEQUENCE [LARGE SCALE GENOMIC DNA]</scope>
    <source>
        <strain evidence="25">NIOZ-UU36</strain>
    </source>
</reference>
<accession>A0A8J6NH81</accession>
<dbReference type="SUPFAM" id="SSF81301">
    <property type="entry name" value="Nucleotidyltransferase"/>
    <property type="match status" value="1"/>
</dbReference>
<dbReference type="InterPro" id="IPR003141">
    <property type="entry name" value="Pol/His_phosphatase_N"/>
</dbReference>
<evidence type="ECO:0000259" key="24">
    <source>
        <dbReference type="SMART" id="SM00483"/>
    </source>
</evidence>
<comment type="catalytic activity">
    <reaction evidence="21">
        <text>DNA(n) + a 2'-deoxyribonucleoside 5'-triphosphate = DNA(n+1) + diphosphate</text>
        <dbReference type="Rhea" id="RHEA:22508"/>
        <dbReference type="Rhea" id="RHEA-COMP:17339"/>
        <dbReference type="Rhea" id="RHEA-COMP:17340"/>
        <dbReference type="ChEBI" id="CHEBI:33019"/>
        <dbReference type="ChEBI" id="CHEBI:61560"/>
        <dbReference type="ChEBI" id="CHEBI:173112"/>
        <dbReference type="EC" id="2.7.7.7"/>
    </reaction>
</comment>
<dbReference type="NCBIfam" id="NF006375">
    <property type="entry name" value="PRK08609.1"/>
    <property type="match status" value="1"/>
</dbReference>
<organism evidence="25 26">
    <name type="scientific">Candidatus Desulfolinea nitratireducens</name>
    <dbReference type="NCBI Taxonomy" id="2841698"/>
    <lineage>
        <taxon>Bacteria</taxon>
        <taxon>Bacillati</taxon>
        <taxon>Chloroflexota</taxon>
        <taxon>Anaerolineae</taxon>
        <taxon>Anaerolineales</taxon>
        <taxon>Anaerolineales incertae sedis</taxon>
        <taxon>Candidatus Desulfolinea</taxon>
    </lineage>
</organism>
<evidence type="ECO:0000256" key="16">
    <source>
        <dbReference type="ARBA" id="ARBA00035717"/>
    </source>
</evidence>
<comment type="function">
    <text evidence="20">Repair polymerase that plays a key role in base-excision repair. During this process, the damaged base is excised by specific DNA glycosylases, the DNA backbone is nicked at the abasic site by an apurinic/apyrimidic (AP) endonuclease, and POLB removes 5'-deoxyribose-phosphate from the preincised AP site acting as a 5'-deoxyribose-phosphate lyase (5'-dRP lyase); through its DNA polymerase activity, it adds one nucleotide to the 3' end of the arising single-nucleotide gap. Conducts 'gap-filling' DNA synthesis in a stepwise distributive fashion rather than in a processive fashion as for other DNA polymerases. It is also able to cleave sugar-phosphate bonds 3' to an intact AP site, acting as an AP lyase.</text>
</comment>
<dbReference type="Pfam" id="PF14716">
    <property type="entry name" value="HHH_8"/>
    <property type="match status" value="1"/>
</dbReference>
<dbReference type="Gene3D" id="3.30.210.10">
    <property type="entry name" value="DNA polymerase, thumb domain"/>
    <property type="match status" value="1"/>
</dbReference>
<dbReference type="InterPro" id="IPR016195">
    <property type="entry name" value="Pol/histidinol_Pase-like"/>
</dbReference>
<dbReference type="InterPro" id="IPR002054">
    <property type="entry name" value="DNA-dir_DNA_pol_X"/>
</dbReference>
<dbReference type="InterPro" id="IPR029398">
    <property type="entry name" value="PolB_thumb"/>
</dbReference>
<evidence type="ECO:0000256" key="2">
    <source>
        <dbReference type="ARBA" id="ARBA00004496"/>
    </source>
</evidence>
<dbReference type="Gene3D" id="1.10.150.110">
    <property type="entry name" value="DNA polymerase beta, N-terminal domain-like"/>
    <property type="match status" value="1"/>
</dbReference>
<dbReference type="InterPro" id="IPR050243">
    <property type="entry name" value="PHP_phosphatase"/>
</dbReference>
<keyword evidence="15" id="KW-0234">DNA repair</keyword>
<dbReference type="PANTHER" id="PTHR36928">
    <property type="entry name" value="PHOSPHATASE YCDX-RELATED"/>
    <property type="match status" value="1"/>
</dbReference>
<dbReference type="InterPro" id="IPR043519">
    <property type="entry name" value="NT_sf"/>
</dbReference>
<dbReference type="FunFam" id="3.20.20.140:FF:000047">
    <property type="entry name" value="PHP domain-containing protein"/>
    <property type="match status" value="1"/>
</dbReference>
<evidence type="ECO:0000256" key="5">
    <source>
        <dbReference type="ARBA" id="ARBA00020020"/>
    </source>
</evidence>
<evidence type="ECO:0000256" key="17">
    <source>
        <dbReference type="ARBA" id="ARBA00035726"/>
    </source>
</evidence>
<name>A0A8J6NH81_9CHLR</name>
<dbReference type="PANTHER" id="PTHR36928:SF1">
    <property type="entry name" value="PHOSPHATASE YCDX-RELATED"/>
    <property type="match status" value="1"/>
</dbReference>
<dbReference type="GO" id="GO:0140078">
    <property type="term" value="F:class I DNA-(apurinic or apyrimidinic site) endonuclease activity"/>
    <property type="evidence" value="ECO:0007669"/>
    <property type="project" value="UniProtKB-EC"/>
</dbReference>
<dbReference type="SMART" id="SM00483">
    <property type="entry name" value="POLXc"/>
    <property type="match status" value="1"/>
</dbReference>
<keyword evidence="11" id="KW-0227">DNA damage</keyword>
<dbReference type="GO" id="GO:0004527">
    <property type="term" value="F:exonuclease activity"/>
    <property type="evidence" value="ECO:0007669"/>
    <property type="project" value="UniProtKB-KW"/>
</dbReference>
<dbReference type="GO" id="GO:0003677">
    <property type="term" value="F:DNA binding"/>
    <property type="evidence" value="ECO:0007669"/>
    <property type="project" value="InterPro"/>
</dbReference>
<keyword evidence="14" id="KW-0915">Sodium</keyword>
<dbReference type="PIRSF" id="PIRSF005047">
    <property type="entry name" value="UCP005047_YshC"/>
    <property type="match status" value="1"/>
</dbReference>
<evidence type="ECO:0000256" key="12">
    <source>
        <dbReference type="ARBA" id="ARBA00022843"/>
    </source>
</evidence>
<keyword evidence="25" id="KW-0540">Nuclease</keyword>
<evidence type="ECO:0000313" key="25">
    <source>
        <dbReference type="EMBL" id="MBC8333948.1"/>
    </source>
</evidence>
<evidence type="ECO:0000256" key="14">
    <source>
        <dbReference type="ARBA" id="ARBA00023053"/>
    </source>
</evidence>
<comment type="catalytic activity">
    <reaction evidence="19">
        <text>a 5'-end 2'-deoxyribose-2'-deoxyribonucleotide-DNA = (2E,4S)-4-hydroxypenten-2-al-5-phosphate + a 5'-end 5'-phospho-2'-deoxyribonucleoside-DNA + H(+)</text>
        <dbReference type="Rhea" id="RHEA:76255"/>
        <dbReference type="Rhea" id="RHEA-COMP:13180"/>
        <dbReference type="Rhea" id="RHEA-COMP:18657"/>
        <dbReference type="ChEBI" id="CHEBI:15378"/>
        <dbReference type="ChEBI" id="CHEBI:136412"/>
        <dbReference type="ChEBI" id="CHEBI:195194"/>
        <dbReference type="ChEBI" id="CHEBI:195195"/>
    </reaction>
</comment>
<dbReference type="InterPro" id="IPR002008">
    <property type="entry name" value="DNA_pol_X_beta-like"/>
</dbReference>
<evidence type="ECO:0000256" key="20">
    <source>
        <dbReference type="ARBA" id="ARBA00045548"/>
    </source>
</evidence>
<dbReference type="Pfam" id="PF02811">
    <property type="entry name" value="PHP"/>
    <property type="match status" value="1"/>
</dbReference>
<proteinExistence type="predicted"/>
<keyword evidence="13" id="KW-0239">DNA-directed DNA polymerase</keyword>
<protein>
    <recommendedName>
        <fullName evidence="5">DNA polymerase beta</fullName>
        <ecNumber evidence="3">2.7.7.7</ecNumber>
        <ecNumber evidence="4">4.2.99.18</ecNumber>
    </recommendedName>
    <alternativeName>
        <fullName evidence="16">5'-deoxyribose-phosphate lyase</fullName>
    </alternativeName>
    <alternativeName>
        <fullName evidence="17">AP lyase</fullName>
    </alternativeName>
</protein>
<dbReference type="CDD" id="cd07436">
    <property type="entry name" value="PHP_PolX"/>
    <property type="match status" value="1"/>
</dbReference>
<evidence type="ECO:0000256" key="1">
    <source>
        <dbReference type="ARBA" id="ARBA00001946"/>
    </source>
</evidence>
<dbReference type="InterPro" id="IPR003583">
    <property type="entry name" value="Hlx-hairpin-Hlx_DNA-bd_motif"/>
</dbReference>
<keyword evidence="10" id="KW-0235">DNA replication</keyword>
<dbReference type="InterPro" id="IPR022311">
    <property type="entry name" value="PolX-like"/>
</dbReference>
<dbReference type="SMART" id="SM00481">
    <property type="entry name" value="POLIIIAc"/>
    <property type="match status" value="1"/>
</dbReference>
<dbReference type="Gene3D" id="1.10.150.20">
    <property type="entry name" value="5' to 3' exonuclease, C-terminal subdomain"/>
    <property type="match status" value="1"/>
</dbReference>
<dbReference type="AlphaFoldDB" id="A0A8J6NH81"/>
<dbReference type="GO" id="GO:0005829">
    <property type="term" value="C:cytosol"/>
    <property type="evidence" value="ECO:0007669"/>
    <property type="project" value="TreeGrafter"/>
</dbReference>
<dbReference type="Proteomes" id="UP000614469">
    <property type="component" value="Unassembled WGS sequence"/>
</dbReference>
<dbReference type="EC" id="2.7.7.7" evidence="3"/>
<evidence type="ECO:0000256" key="19">
    <source>
        <dbReference type="ARBA" id="ARBA00044678"/>
    </source>
</evidence>
<feature type="domain" description="DNA-directed DNA polymerase X" evidence="24">
    <location>
        <begin position="1"/>
        <end position="315"/>
    </location>
</feature>
<evidence type="ECO:0000256" key="7">
    <source>
        <dbReference type="ARBA" id="ARBA00022634"/>
    </source>
</evidence>
<evidence type="ECO:0000256" key="21">
    <source>
        <dbReference type="ARBA" id="ARBA00049244"/>
    </source>
</evidence>
<dbReference type="PRINTS" id="PR00870">
    <property type="entry name" value="DNAPOLXBETA"/>
</dbReference>
<evidence type="ECO:0000256" key="13">
    <source>
        <dbReference type="ARBA" id="ARBA00022932"/>
    </source>
</evidence>
<dbReference type="GO" id="GO:0006281">
    <property type="term" value="P:DNA repair"/>
    <property type="evidence" value="ECO:0007669"/>
    <property type="project" value="UniProtKB-KW"/>
</dbReference>
<evidence type="ECO:0000313" key="26">
    <source>
        <dbReference type="Proteomes" id="UP000614469"/>
    </source>
</evidence>
<evidence type="ECO:0000256" key="11">
    <source>
        <dbReference type="ARBA" id="ARBA00022763"/>
    </source>
</evidence>
<evidence type="ECO:0000256" key="4">
    <source>
        <dbReference type="ARBA" id="ARBA00012720"/>
    </source>
</evidence>
<comment type="cofactor">
    <cofactor evidence="1">
        <name>Mg(2+)</name>
        <dbReference type="ChEBI" id="CHEBI:18420"/>
    </cofactor>
</comment>
<evidence type="ECO:0000256" key="9">
    <source>
        <dbReference type="ARBA" id="ARBA00022695"/>
    </source>
</evidence>
<dbReference type="Gene3D" id="3.20.20.140">
    <property type="entry name" value="Metal-dependent hydrolases"/>
    <property type="match status" value="1"/>
</dbReference>
<dbReference type="EMBL" id="JACNJN010000033">
    <property type="protein sequence ID" value="MBC8333948.1"/>
    <property type="molecule type" value="Genomic_DNA"/>
</dbReference>
<dbReference type="GO" id="GO:0003887">
    <property type="term" value="F:DNA-directed DNA polymerase activity"/>
    <property type="evidence" value="ECO:0007669"/>
    <property type="project" value="UniProtKB-KW"/>
</dbReference>
<dbReference type="CDD" id="cd00141">
    <property type="entry name" value="NT_POLXc"/>
    <property type="match status" value="1"/>
</dbReference>
<keyword evidence="9" id="KW-0548">Nucleotidyltransferase</keyword>
<dbReference type="Pfam" id="PF14520">
    <property type="entry name" value="HHH_5"/>
    <property type="match status" value="1"/>
</dbReference>
<comment type="catalytic activity">
    <reaction evidence="18">
        <text>2'-deoxyribonucleotide-(2'-deoxyribose 5'-phosphate)-2'-deoxyribonucleotide-DNA = a 3'-end 2'-deoxyribonucleotide-(2,3-dehydro-2,3-deoxyribose 5'-phosphate)-DNA + a 5'-end 5'-phospho-2'-deoxyribonucleoside-DNA + H(+)</text>
        <dbReference type="Rhea" id="RHEA:66592"/>
        <dbReference type="Rhea" id="RHEA-COMP:13180"/>
        <dbReference type="Rhea" id="RHEA-COMP:16897"/>
        <dbReference type="Rhea" id="RHEA-COMP:17067"/>
        <dbReference type="ChEBI" id="CHEBI:15378"/>
        <dbReference type="ChEBI" id="CHEBI:136412"/>
        <dbReference type="ChEBI" id="CHEBI:157695"/>
        <dbReference type="ChEBI" id="CHEBI:167181"/>
        <dbReference type="EC" id="4.2.99.18"/>
    </reaction>
</comment>
<sequence>MNNRQLADTFTLIADLLEIKGEIVYKTLAYRKASESLISLGRDANEYWKEGKLKDIPGVGQAIASKIDELLSTGKLEYLEKLEEEVPPGLAGWIPIPGMGPKKISLIWKELGITKLSDLEIAAKEGKLRNLPGMGEKSEKQIIAGIESLSRRSGRIPLGQAWPLAQELIAILKEVEGVTAVEPAGSFRRMRETVGDLDILVAAEDSAPVMEVFTTLPRVMRVHGKGEIKSSIEFSDGQRAQIWVHPPEKFGTALQYATGSKDHNVRLRELALDQGLSLSEHALTKTDGSGEITCATEGEVYAALGLPWIPPELREDRGEVQAAKDGNLPKLIEVKDIRADLQVHSTWSDGKLSMLEMAKAAAKRGIKVIAFTDHSVSLGVAGGLSMEEHKDQQAEIEVAQKELGDRIRILHATEVEIKADGSLDYPDEFLAGLDLVVASLHSSLRQPREKVTQRLLNAINNPHVDIIGHPTGRLIPEREGADLDMEAVLKAAAVSGVALEINAHPSRLDLEDRFARRAKEMGIPISINTDAHSEDHLDMLHFGVATARRAWLTAEDVINTWPTKKLLDWLKKRG</sequence>
<evidence type="ECO:0000259" key="22">
    <source>
        <dbReference type="SMART" id="SM00278"/>
    </source>
</evidence>
<comment type="subcellular location">
    <subcellularLocation>
        <location evidence="2">Cytoplasm</location>
    </subcellularLocation>
</comment>
<dbReference type="InterPro" id="IPR047967">
    <property type="entry name" value="PolX_PHP"/>
</dbReference>
<feature type="domain" description="Helix-hairpin-helix DNA-binding motif class 1" evidence="22">
    <location>
        <begin position="126"/>
        <end position="145"/>
    </location>
</feature>
<dbReference type="InterPro" id="IPR037160">
    <property type="entry name" value="DNA_Pol_thumb_sf"/>
</dbReference>
<dbReference type="Gene3D" id="3.30.460.10">
    <property type="entry name" value="Beta Polymerase, domain 2"/>
    <property type="match status" value="1"/>
</dbReference>
<keyword evidence="25" id="KW-0378">Hydrolase</keyword>